<dbReference type="InterPro" id="IPR015679">
    <property type="entry name" value="PLipase_D_fam"/>
</dbReference>
<evidence type="ECO:0000256" key="3">
    <source>
        <dbReference type="ARBA" id="ARBA00022737"/>
    </source>
</evidence>
<keyword evidence="4" id="KW-0378">Hydrolase</keyword>
<reference evidence="8" key="1">
    <citation type="submission" date="2013-11" db="EMBL/GenBank/DDBJ databases">
        <title>The Genome Sequence of Phytophthora parasitica IAC_01/95.</title>
        <authorList>
            <consortium name="The Broad Institute Genomics Platform"/>
            <person name="Russ C."/>
            <person name="Tyler B."/>
            <person name="Panabieres F."/>
            <person name="Shan W."/>
            <person name="Tripathy S."/>
            <person name="Grunwald N."/>
            <person name="Machado M."/>
            <person name="Johnson C.S."/>
            <person name="Arredondo F."/>
            <person name="Hong C."/>
            <person name="Coffey M."/>
            <person name="Young S.K."/>
            <person name="Zeng Q."/>
            <person name="Gargeya S."/>
            <person name="Fitzgerald M."/>
            <person name="Abouelleil A."/>
            <person name="Alvarado L."/>
            <person name="Chapman S.B."/>
            <person name="Gainer-Dewar J."/>
            <person name="Goldberg J."/>
            <person name="Griggs A."/>
            <person name="Gujja S."/>
            <person name="Hansen M."/>
            <person name="Howarth C."/>
            <person name="Imamovic A."/>
            <person name="Ireland A."/>
            <person name="Larimer J."/>
            <person name="McCowan C."/>
            <person name="Murphy C."/>
            <person name="Pearson M."/>
            <person name="Poon T.W."/>
            <person name="Priest M."/>
            <person name="Roberts A."/>
            <person name="Saif S."/>
            <person name="Shea T."/>
            <person name="Sykes S."/>
            <person name="Wortman J."/>
            <person name="Nusbaum C."/>
            <person name="Birren B."/>
        </authorList>
    </citation>
    <scope>NUCLEOTIDE SEQUENCE [LARGE SCALE GENOMIC DNA]</scope>
    <source>
        <strain evidence="8">IAC_01/95</strain>
    </source>
</reference>
<keyword evidence="3" id="KW-0677">Repeat</keyword>
<dbReference type="Pfam" id="PF13091">
    <property type="entry name" value="PLDc_2"/>
    <property type="match status" value="1"/>
</dbReference>
<dbReference type="PANTHER" id="PTHR18896:SF76">
    <property type="entry name" value="PHOSPHOLIPASE"/>
    <property type="match status" value="1"/>
</dbReference>
<dbReference type="GO" id="GO:0009395">
    <property type="term" value="P:phospholipid catabolic process"/>
    <property type="evidence" value="ECO:0007669"/>
    <property type="project" value="TreeGrafter"/>
</dbReference>
<evidence type="ECO:0000313" key="8">
    <source>
        <dbReference type="EMBL" id="ETM51865.1"/>
    </source>
</evidence>
<gene>
    <name evidence="8" type="ORF">L914_04391</name>
</gene>
<dbReference type="InterPro" id="IPR025202">
    <property type="entry name" value="PLD-like_dom"/>
</dbReference>
<dbReference type="PANTHER" id="PTHR18896">
    <property type="entry name" value="PHOSPHOLIPASE D"/>
    <property type="match status" value="1"/>
</dbReference>
<sequence>MRIHGPAAKDVANNFLARWNSPYLPAQGLGDDLVDFENPQYSYLPPLDYASSNTTSKLGNQNVQIVRTFSCKYKNWEFAPNGENSLFHARIKAIKNAKNFIYIEDQYFILVPELLDALMEVLPSLQRLIVVAQPPELITKSAGYEKYMYQNVQALKEKFPNKFKFYSMKPKLDVYVHSKLVVVDDVYLSDGSANWNRRSMTSDPELDANVVDSDIVDTPDGIKVGKIIRDFRVRKFQEMTGRSYKKINAMKFLDAANLYDTAAAEASSLIEKLEVDKEWYYNLYGDAIQKRVDPQDTCDGISYGSS</sequence>
<dbReference type="EC" id="3.1.4.4" evidence="2"/>
<dbReference type="VEuPathDB" id="FungiDB:PPTG_08872"/>
<protein>
    <recommendedName>
        <fullName evidence="2">phospholipase D</fullName>
        <ecNumber evidence="2">3.1.4.4</ecNumber>
    </recommendedName>
</protein>
<feature type="domain" description="PLD phosphodiesterase" evidence="7">
    <location>
        <begin position="172"/>
        <end position="199"/>
    </location>
</feature>
<evidence type="ECO:0000256" key="5">
    <source>
        <dbReference type="ARBA" id="ARBA00022963"/>
    </source>
</evidence>
<evidence type="ECO:0000256" key="4">
    <source>
        <dbReference type="ARBA" id="ARBA00022801"/>
    </source>
</evidence>
<dbReference type="CDD" id="cd09105">
    <property type="entry name" value="PLDc_vPLD1_2_like_2"/>
    <property type="match status" value="1"/>
</dbReference>
<keyword evidence="5" id="KW-0442">Lipid degradation</keyword>
<name>W2NTP3_PHYNI</name>
<evidence type="ECO:0000256" key="1">
    <source>
        <dbReference type="ARBA" id="ARBA00000798"/>
    </source>
</evidence>
<evidence type="ECO:0000256" key="2">
    <source>
        <dbReference type="ARBA" id="ARBA00012027"/>
    </source>
</evidence>
<dbReference type="SUPFAM" id="SSF56024">
    <property type="entry name" value="Phospholipase D/nuclease"/>
    <property type="match status" value="1"/>
</dbReference>
<evidence type="ECO:0000259" key="7">
    <source>
        <dbReference type="PROSITE" id="PS50035"/>
    </source>
</evidence>
<dbReference type="PROSITE" id="PS50035">
    <property type="entry name" value="PLD"/>
    <property type="match status" value="1"/>
</dbReference>
<dbReference type="Gene3D" id="3.30.870.10">
    <property type="entry name" value="Endonuclease Chain A"/>
    <property type="match status" value="1"/>
</dbReference>
<dbReference type="EMBL" id="KI691747">
    <property type="protein sequence ID" value="ETM51865.1"/>
    <property type="molecule type" value="Genomic_DNA"/>
</dbReference>
<accession>W2NTP3</accession>
<proteinExistence type="predicted"/>
<dbReference type="InterPro" id="IPR001736">
    <property type="entry name" value="PLipase_D/transphosphatidylase"/>
</dbReference>
<dbReference type="GO" id="GO:0004630">
    <property type="term" value="F:phospholipase D activity"/>
    <property type="evidence" value="ECO:0007669"/>
    <property type="project" value="UniProtKB-EC"/>
</dbReference>
<keyword evidence="6" id="KW-0443">Lipid metabolism</keyword>
<dbReference type="GO" id="GO:0005886">
    <property type="term" value="C:plasma membrane"/>
    <property type="evidence" value="ECO:0007669"/>
    <property type="project" value="TreeGrafter"/>
</dbReference>
<dbReference type="Proteomes" id="UP000054532">
    <property type="component" value="Unassembled WGS sequence"/>
</dbReference>
<comment type="catalytic activity">
    <reaction evidence="1">
        <text>a 1,2-diacyl-sn-glycero-3-phosphocholine + H2O = a 1,2-diacyl-sn-glycero-3-phosphate + choline + H(+)</text>
        <dbReference type="Rhea" id="RHEA:14445"/>
        <dbReference type="ChEBI" id="CHEBI:15354"/>
        <dbReference type="ChEBI" id="CHEBI:15377"/>
        <dbReference type="ChEBI" id="CHEBI:15378"/>
        <dbReference type="ChEBI" id="CHEBI:57643"/>
        <dbReference type="ChEBI" id="CHEBI:58608"/>
        <dbReference type="EC" id="3.1.4.4"/>
    </reaction>
</comment>
<dbReference type="SMART" id="SM00155">
    <property type="entry name" value="PLDc"/>
    <property type="match status" value="1"/>
</dbReference>
<dbReference type="AlphaFoldDB" id="W2NTP3"/>
<organism evidence="8">
    <name type="scientific">Phytophthora nicotianae</name>
    <name type="common">Potato buckeye rot agent</name>
    <name type="synonym">Phytophthora parasitica</name>
    <dbReference type="NCBI Taxonomy" id="4792"/>
    <lineage>
        <taxon>Eukaryota</taxon>
        <taxon>Sar</taxon>
        <taxon>Stramenopiles</taxon>
        <taxon>Oomycota</taxon>
        <taxon>Peronosporomycetes</taxon>
        <taxon>Peronosporales</taxon>
        <taxon>Peronosporaceae</taxon>
        <taxon>Phytophthora</taxon>
    </lineage>
</organism>
<evidence type="ECO:0000256" key="6">
    <source>
        <dbReference type="ARBA" id="ARBA00023098"/>
    </source>
</evidence>